<dbReference type="Pfam" id="PF22212">
    <property type="entry name" value="CPV_RdRP_pol_dom"/>
    <property type="match status" value="1"/>
</dbReference>
<sequence>MNSRKIIRNFKIRTKSIEHELLNTLEKIDYKKQNKNIESATTKTNKKSLKHSEKTQFYYRQRQIIRRKQAEQSIDEWYNLVESNYDKISYLMCAKEALIDKNEINTISKIFPLIKTFPDLVLDLVTIFPDPPLEIQQLILSKDFHSPNIRLVEEGFKYDEVNGVILDAKYRYLINMEGKLIRRYLDKRDQTSYNVKINSELFLQLSNQSRWNNIWVQIGLTLFYMDTISPSKALVNTHLQAEDTRRLGFDLITFQTIAFILKQWKMLPFQIRQTGIYDISHTMTNWNTCVVPLLYSLLELSKEEKGCNINAEFAKVMIMYRIRCAYTSFETETLDRKGIYSSLIKMITSQLNKYVRYTYDKTMTNQRLTFFNKNSERLTNSDEMHTLHKQANEKCDKMFLSTFLKYLSKLNDGTPTQNSEYCRWLSNVCLIMGNAGIYYKTSLVLEKEKSVASQTLGTLNFPKPSTYLYLNDIKIDAITNWNSGDYMYKEIEKRYKDDAKLHLDELNGNMQEWFYTLLTNKSQGFKVDVNKFADTMNINDDLLQELKNVGQVRVASFLLDNEVFGVFERYVSTMMKDGVCTIRFQNNRRARIVEIVPNVDQIGYALVLKIFEELKQNSETISVGKQIGGIVDMSLQLRITGLDHGISIFSDVSAMDAHTQPNVAVMFLKMLSELIINHNVGPITYFPFKTRECLVESTEFSSQYNNSLTRKCIPALAQTLLYIASQRLNKKYLLKDTIFNTTIEINPTIFESGRFDTSAQHTKLLKYVADTVYDIVKHRLPELSGKYHAAQRKFGDDSYECLEVVGLSNAEIDELVHEIIEITEKSLFQVGLKAETELSSYYGDFLQQMAICGVNLPKSARSSIYTDEKSALNTRDMIDLITNLANIITASAQRTYAPENVMSLVRNIWAGNRQFRLLPSKPVSITPALSKYIKQYGDATYLEYPYIMINLPPLNFPNQTYHFENLVLPASSCLRTVGGCKLNYIWNHMIPQEYIQQLFQIDPQTPIKMQIANAYEIFRQATEGTDIVESLIFFQYNRTQELSRTRYEKLQDPIIKMGKIAENYFDQNALRVSAAAAMTLKNTFGITMPDSLLYYMRPIEQLKNMFDARAETPDESIGLNDSYIATLNHNFKFVPNDVKDMIINTAIFWKPLENESVSYFNEINEFPLMPGYRLDSDYFRAMEIVGNALRSPQRQDRALVTFLTRYGKAYNFEVIHRIGTQAKLAGSSGNTLAFQLFLDAMQLPPKIRATVENMFSTNDTLLLSQLYKSGFQPEQMFAISDSLANIRTHLSFTESLAPQAKNTITVMFRDYLLLKSNRNHLHTRVAPRLPPLTFVRFGIKDFLSKIGTTVIV</sequence>
<dbReference type="EMBL" id="MT129759">
    <property type="protein sequence ID" value="QIJ70114.1"/>
    <property type="molecule type" value="Genomic_RNA"/>
</dbReference>
<accession>A0A6G7PS29</accession>
<keyword evidence="1" id="KW-0548">Nucleotidyltransferase</keyword>
<keyword evidence="1" id="KW-0808">Transferase</keyword>
<name>A0A6G7PS29_9REOV</name>
<proteinExistence type="predicted"/>
<evidence type="ECO:0000313" key="1">
    <source>
        <dbReference type="EMBL" id="QIJ70114.1"/>
    </source>
</evidence>
<organism evidence="1">
    <name type="scientific">Bobbyc reo-like virus</name>
    <dbReference type="NCBI Taxonomy" id="2716742"/>
    <lineage>
        <taxon>Viruses</taxon>
        <taxon>Riboviria</taxon>
        <taxon>Orthornavirae</taxon>
        <taxon>Duplornaviricota</taxon>
        <taxon>Resentoviricetes</taxon>
        <taxon>Reovirales</taxon>
    </lineage>
</organism>
<dbReference type="GO" id="GO:0003968">
    <property type="term" value="F:RNA-directed RNA polymerase activity"/>
    <property type="evidence" value="ECO:0007669"/>
    <property type="project" value="UniProtKB-KW"/>
</dbReference>
<reference evidence="1" key="1">
    <citation type="submission" date="2020-02" db="EMBL/GenBank/DDBJ databases">
        <title>Comparative analysis of RNA virome composition in rabbits and associated ectoparasites.</title>
        <authorList>
            <person name="Mahar J.E."/>
            <person name="Shi M."/>
            <person name="Hall R.N."/>
            <person name="Strive T."/>
            <person name="Holmes E.C."/>
        </authorList>
    </citation>
    <scope>NUCLEOTIDE SEQUENCE</scope>
    <source>
        <strain evidence="1">GUNCaV_DN14360-13</strain>
    </source>
</reference>
<dbReference type="Gene3D" id="3.90.1850.10">
    <property type="entry name" value="RNA-directed RNA polymerase lambda-3"/>
    <property type="match status" value="1"/>
</dbReference>
<keyword evidence="1" id="KW-0696">RNA-directed RNA polymerase</keyword>
<protein>
    <submittedName>
        <fullName evidence="1">RNA-dependent RNA polymerase</fullName>
    </submittedName>
</protein>